<dbReference type="AlphaFoldDB" id="A0A0D2H984"/>
<keyword evidence="2" id="KW-1185">Reference proteome</keyword>
<dbReference type="GeneID" id="25293075"/>
<protein>
    <submittedName>
        <fullName evidence="1">Rhinocladiella mackenziei CBS 650.93 unplaced genomic scaffold supercont1.3, whole genome shotgun sequence</fullName>
    </submittedName>
</protein>
<dbReference type="EMBL" id="KN847477">
    <property type="protein sequence ID" value="KIX07028.1"/>
    <property type="molecule type" value="Genomic_DNA"/>
</dbReference>
<organism evidence="1 2">
    <name type="scientific">Rhinocladiella mackenziei CBS 650.93</name>
    <dbReference type="NCBI Taxonomy" id="1442369"/>
    <lineage>
        <taxon>Eukaryota</taxon>
        <taxon>Fungi</taxon>
        <taxon>Dikarya</taxon>
        <taxon>Ascomycota</taxon>
        <taxon>Pezizomycotina</taxon>
        <taxon>Eurotiomycetes</taxon>
        <taxon>Chaetothyriomycetidae</taxon>
        <taxon>Chaetothyriales</taxon>
        <taxon>Herpotrichiellaceae</taxon>
        <taxon>Rhinocladiella</taxon>
    </lineage>
</organism>
<sequence>MNVEIESLSSVVGLFLTQQISKPLLHEKSTSGGADSRYTNEMIPFPMDSGSIIALVRGTETAQKAVIRAHHMVACHGLLKHSFTIYFNMDVGEYVKGKYDGVIYVDNPIIRGFF</sequence>
<gene>
    <name evidence="1" type="ORF">Z518_05004</name>
</gene>
<dbReference type="STRING" id="1442369.A0A0D2H984"/>
<dbReference type="OrthoDB" id="2690153at2759"/>
<evidence type="ECO:0000313" key="1">
    <source>
        <dbReference type="EMBL" id="KIX07028.1"/>
    </source>
</evidence>
<dbReference type="RefSeq" id="XP_013274164.1">
    <property type="nucleotide sequence ID" value="XM_013418710.1"/>
</dbReference>
<dbReference type="Proteomes" id="UP000053617">
    <property type="component" value="Unassembled WGS sequence"/>
</dbReference>
<reference evidence="1 2" key="1">
    <citation type="submission" date="2015-01" db="EMBL/GenBank/DDBJ databases">
        <title>The Genome Sequence of Rhinocladiella mackenzie CBS 650.93.</title>
        <authorList>
            <consortium name="The Broad Institute Genomics Platform"/>
            <person name="Cuomo C."/>
            <person name="de Hoog S."/>
            <person name="Gorbushina A."/>
            <person name="Stielow B."/>
            <person name="Teixiera M."/>
            <person name="Abouelleil A."/>
            <person name="Chapman S.B."/>
            <person name="Priest M."/>
            <person name="Young S.K."/>
            <person name="Wortman J."/>
            <person name="Nusbaum C."/>
            <person name="Birren B."/>
        </authorList>
    </citation>
    <scope>NUCLEOTIDE SEQUENCE [LARGE SCALE GENOMIC DNA]</scope>
    <source>
        <strain evidence="1 2">CBS 650.93</strain>
    </source>
</reference>
<dbReference type="VEuPathDB" id="FungiDB:Z518_05004"/>
<accession>A0A0D2H984</accession>
<dbReference type="HOGENOM" id="CLU_2122427_0_0_1"/>
<name>A0A0D2H984_9EURO</name>
<evidence type="ECO:0000313" key="2">
    <source>
        <dbReference type="Proteomes" id="UP000053617"/>
    </source>
</evidence>
<proteinExistence type="predicted"/>